<sequence>MPKLKGVKISEKLHDYLLDRATKRESFEDVIWRLIGMKEISKEDLKQIPPKYVGKLNQGKKIK</sequence>
<accession>A0A0F9IKJ8</accession>
<gene>
    <name evidence="1" type="ORF">LCGC14_1866180</name>
</gene>
<comment type="caution">
    <text evidence="1">The sequence shown here is derived from an EMBL/GenBank/DDBJ whole genome shotgun (WGS) entry which is preliminary data.</text>
</comment>
<organism evidence="1">
    <name type="scientific">marine sediment metagenome</name>
    <dbReference type="NCBI Taxonomy" id="412755"/>
    <lineage>
        <taxon>unclassified sequences</taxon>
        <taxon>metagenomes</taxon>
        <taxon>ecological metagenomes</taxon>
    </lineage>
</organism>
<reference evidence="1" key="1">
    <citation type="journal article" date="2015" name="Nature">
        <title>Complex archaea that bridge the gap between prokaryotes and eukaryotes.</title>
        <authorList>
            <person name="Spang A."/>
            <person name="Saw J.H."/>
            <person name="Jorgensen S.L."/>
            <person name="Zaremba-Niedzwiedzka K."/>
            <person name="Martijn J."/>
            <person name="Lind A.E."/>
            <person name="van Eijk R."/>
            <person name="Schleper C."/>
            <person name="Guy L."/>
            <person name="Ettema T.J."/>
        </authorList>
    </citation>
    <scope>NUCLEOTIDE SEQUENCE</scope>
</reference>
<evidence type="ECO:0000313" key="1">
    <source>
        <dbReference type="EMBL" id="KKL94285.1"/>
    </source>
</evidence>
<proteinExistence type="predicted"/>
<name>A0A0F9IKJ8_9ZZZZ</name>
<protein>
    <submittedName>
        <fullName evidence="1">Uncharacterized protein</fullName>
    </submittedName>
</protein>
<dbReference type="EMBL" id="LAZR01018965">
    <property type="protein sequence ID" value="KKL94285.1"/>
    <property type="molecule type" value="Genomic_DNA"/>
</dbReference>
<dbReference type="AlphaFoldDB" id="A0A0F9IKJ8"/>